<evidence type="ECO:0000256" key="6">
    <source>
        <dbReference type="RuleBase" id="RU004432"/>
    </source>
</evidence>
<dbReference type="GO" id="GO:0043335">
    <property type="term" value="P:protein unfolding"/>
    <property type="evidence" value="ECO:0007669"/>
    <property type="project" value="TreeGrafter"/>
</dbReference>
<dbReference type="InterPro" id="IPR041546">
    <property type="entry name" value="ClpA/ClpB_AAA_lid"/>
</dbReference>
<dbReference type="PROSITE" id="PS00870">
    <property type="entry name" value="CLPAB_1"/>
    <property type="match status" value="1"/>
</dbReference>
<keyword evidence="5 6" id="KW-0143">Chaperone</keyword>
<dbReference type="EMBL" id="MU128934">
    <property type="protein sequence ID" value="KAF9517080.1"/>
    <property type="molecule type" value="Genomic_DNA"/>
</dbReference>
<dbReference type="InterPro" id="IPR018368">
    <property type="entry name" value="ClpA/B_CS1"/>
</dbReference>
<dbReference type="GO" id="GO:0005524">
    <property type="term" value="F:ATP binding"/>
    <property type="evidence" value="ECO:0007669"/>
    <property type="project" value="UniProtKB-KW"/>
</dbReference>
<dbReference type="Pfam" id="PF17871">
    <property type="entry name" value="AAA_lid_9"/>
    <property type="match status" value="1"/>
</dbReference>
<evidence type="ECO:0000259" key="10">
    <source>
        <dbReference type="SMART" id="SM01086"/>
    </source>
</evidence>
<keyword evidence="4 6" id="KW-0067">ATP-binding</keyword>
<keyword evidence="7" id="KW-0175">Coiled coil</keyword>
<dbReference type="PROSITE" id="PS00871">
    <property type="entry name" value="CLPAB_2"/>
    <property type="match status" value="1"/>
</dbReference>
<comment type="caution">
    <text evidence="11">The sequence shown here is derived from an EMBL/GenBank/DDBJ whole genome shotgun (WGS) entry which is preliminary data.</text>
</comment>
<dbReference type="InterPro" id="IPR001270">
    <property type="entry name" value="ClpA/B"/>
</dbReference>
<dbReference type="Pfam" id="PF00004">
    <property type="entry name" value="AAA"/>
    <property type="match status" value="1"/>
</dbReference>
<dbReference type="GO" id="GO:0042026">
    <property type="term" value="P:protein refolding"/>
    <property type="evidence" value="ECO:0007669"/>
    <property type="project" value="TreeGrafter"/>
</dbReference>
<feature type="domain" description="AAA+ ATPase" evidence="9">
    <location>
        <begin position="101"/>
        <end position="244"/>
    </location>
</feature>
<evidence type="ECO:0000256" key="3">
    <source>
        <dbReference type="ARBA" id="ARBA00022741"/>
    </source>
</evidence>
<keyword evidence="2" id="KW-0677">Repeat</keyword>
<dbReference type="InterPro" id="IPR050130">
    <property type="entry name" value="ClpA_ClpB"/>
</dbReference>
<dbReference type="PANTHER" id="PTHR11638:SF176">
    <property type="entry name" value="HEAT SHOCK PROTEIN 78, MITOCHONDRIAL"/>
    <property type="match status" value="1"/>
</dbReference>
<dbReference type="Gene3D" id="3.40.50.300">
    <property type="entry name" value="P-loop containing nucleotide triphosphate hydrolases"/>
    <property type="match status" value="3"/>
</dbReference>
<dbReference type="InterPro" id="IPR003593">
    <property type="entry name" value="AAA+_ATPase"/>
</dbReference>
<dbReference type="AlphaFoldDB" id="A0A9P6B519"/>
<dbReference type="PANTHER" id="PTHR11638">
    <property type="entry name" value="ATP-DEPENDENT CLP PROTEASE"/>
    <property type="match status" value="1"/>
</dbReference>
<dbReference type="GO" id="GO:0034605">
    <property type="term" value="P:cellular response to heat"/>
    <property type="evidence" value="ECO:0007669"/>
    <property type="project" value="TreeGrafter"/>
</dbReference>
<evidence type="ECO:0000256" key="4">
    <source>
        <dbReference type="ARBA" id="ARBA00022840"/>
    </source>
</evidence>
<feature type="domain" description="Clp ATPase C-terminal" evidence="10">
    <location>
        <begin position="674"/>
        <end position="763"/>
    </location>
</feature>
<dbReference type="Pfam" id="PF07724">
    <property type="entry name" value="AAA_2"/>
    <property type="match status" value="1"/>
</dbReference>
<reference evidence="11" key="1">
    <citation type="journal article" date="2020" name="Nat. Commun.">
        <title>Large-scale genome sequencing of mycorrhizal fungi provides insights into the early evolution of symbiotic traits.</title>
        <authorList>
            <person name="Miyauchi S."/>
            <person name="Kiss E."/>
            <person name="Kuo A."/>
            <person name="Drula E."/>
            <person name="Kohler A."/>
            <person name="Sanchez-Garcia M."/>
            <person name="Morin E."/>
            <person name="Andreopoulos B."/>
            <person name="Barry K.W."/>
            <person name="Bonito G."/>
            <person name="Buee M."/>
            <person name="Carver A."/>
            <person name="Chen C."/>
            <person name="Cichocki N."/>
            <person name="Clum A."/>
            <person name="Culley D."/>
            <person name="Crous P.W."/>
            <person name="Fauchery L."/>
            <person name="Girlanda M."/>
            <person name="Hayes R.D."/>
            <person name="Keri Z."/>
            <person name="LaButti K."/>
            <person name="Lipzen A."/>
            <person name="Lombard V."/>
            <person name="Magnuson J."/>
            <person name="Maillard F."/>
            <person name="Murat C."/>
            <person name="Nolan M."/>
            <person name="Ohm R.A."/>
            <person name="Pangilinan J."/>
            <person name="Pereira M.F."/>
            <person name="Perotto S."/>
            <person name="Peter M."/>
            <person name="Pfister S."/>
            <person name="Riley R."/>
            <person name="Sitrit Y."/>
            <person name="Stielow J.B."/>
            <person name="Szollosi G."/>
            <person name="Zifcakova L."/>
            <person name="Stursova M."/>
            <person name="Spatafora J.W."/>
            <person name="Tedersoo L."/>
            <person name="Vaario L.M."/>
            <person name="Yamada A."/>
            <person name="Yan M."/>
            <person name="Wang P."/>
            <person name="Xu J."/>
            <person name="Bruns T."/>
            <person name="Baldrian P."/>
            <person name="Vilgalys R."/>
            <person name="Dunand C."/>
            <person name="Henrissat B."/>
            <person name="Grigoriev I.V."/>
            <person name="Hibbett D."/>
            <person name="Nagy L.G."/>
            <person name="Martin F.M."/>
        </authorList>
    </citation>
    <scope>NUCLEOTIDE SEQUENCE</scope>
    <source>
        <strain evidence="11">UP504</strain>
    </source>
</reference>
<dbReference type="OrthoDB" id="47330at2759"/>
<evidence type="ECO:0000256" key="8">
    <source>
        <dbReference type="SAM" id="MobiDB-lite"/>
    </source>
</evidence>
<dbReference type="SMART" id="SM01086">
    <property type="entry name" value="ClpB_D2-small"/>
    <property type="match status" value="1"/>
</dbReference>
<dbReference type="InterPro" id="IPR028299">
    <property type="entry name" value="ClpA/B_CS2"/>
</dbReference>
<evidence type="ECO:0000256" key="5">
    <source>
        <dbReference type="ARBA" id="ARBA00023186"/>
    </source>
</evidence>
<dbReference type="InterPro" id="IPR003959">
    <property type="entry name" value="ATPase_AAA_core"/>
</dbReference>
<dbReference type="FunFam" id="3.40.50.300:FF:000120">
    <property type="entry name" value="ATP-dependent chaperone ClpB"/>
    <property type="match status" value="1"/>
</dbReference>
<evidence type="ECO:0008006" key="13">
    <source>
        <dbReference type="Google" id="ProtNLM"/>
    </source>
</evidence>
<dbReference type="Gene3D" id="1.10.8.60">
    <property type="match status" value="1"/>
</dbReference>
<feature type="domain" description="AAA+ ATPase" evidence="9">
    <location>
        <begin position="500"/>
        <end position="654"/>
    </location>
</feature>
<dbReference type="GO" id="GO:0016887">
    <property type="term" value="F:ATP hydrolysis activity"/>
    <property type="evidence" value="ECO:0007669"/>
    <property type="project" value="InterPro"/>
</dbReference>
<feature type="region of interest" description="Disordered" evidence="8">
    <location>
        <begin position="765"/>
        <end position="793"/>
    </location>
</feature>
<accession>A0A9P6B519</accession>
<keyword evidence="12" id="KW-1185">Reference proteome</keyword>
<dbReference type="InterPro" id="IPR027417">
    <property type="entry name" value="P-loop_NTPase"/>
</dbReference>
<sequence>MNIIRRVGLRSTIGVALYVASHHVSPHRLLPSISSIPKRYASFPEGQFPGMVNMNSQPEKGAALKQYSVDLTDLARAGKLDPTIGRDEEIRRTIQILSRRTKSNPVLLGPAGVGKTAILEGLASRIISKEVPESLLNKRVLSIDLAGLLAGTGIRGQFEEKFKALLKDIEEEGGRIICFIDELHMLLNLGKAEGSIDAGNMIKPALARGLQLVGATTPDEYRKTIGKDPALERRFQPVQIEEPTVESTISILRGLKHRYELHHGVGISDSALVTAAIYSSRYISDRFLPDKAIDLIDEAASSLRLAQESKPDELEALDREIVTLQIELESLKNETDIFSTERRTRLEESLAELRRKADGLNSVWQGERKRLEEIKETKQKLEEAKYELEVAQRQGNYETASRLRFSAIPELQSQLPKETGESGTEPTSLIHDRVTSSDIARVVARATGIPVQSLLKGEKEKLIYMEDALRARVVGQDHVIAAVSDAVRTSRAGLHNPSRPVASFLFLGPTGTGKTEICKALASFLFNDERRGLITINMTEYHDRYTISRLIGSAPGLVGYEEGGQLTEAVRRRPYAVIVLDEIEKAHKDVSHILLQLLDEGSLTDSHGRKVDFKNTIICLTSNLGSDILQNPEFTDGDGVVTTEGRELVMTRATSFFPPELINRLDSIQTFNRLNHKSILAIVSLRLGDVTERLKDRRITLDVDQTAREWLAKHGYSNEYGARAIARIVRNTVLSPLAKKLLAGTIRDGDVVSVRVSEDSTTLDVKDNHLSENAETLPTPGSHPIAPAEDVHY</sequence>
<organism evidence="11 12">
    <name type="scientific">Hydnum rufescens UP504</name>
    <dbReference type="NCBI Taxonomy" id="1448309"/>
    <lineage>
        <taxon>Eukaryota</taxon>
        <taxon>Fungi</taxon>
        <taxon>Dikarya</taxon>
        <taxon>Basidiomycota</taxon>
        <taxon>Agaricomycotina</taxon>
        <taxon>Agaricomycetes</taxon>
        <taxon>Cantharellales</taxon>
        <taxon>Hydnaceae</taxon>
        <taxon>Hydnum</taxon>
    </lineage>
</organism>
<dbReference type="CDD" id="cd19499">
    <property type="entry name" value="RecA-like_ClpB_Hsp104-like"/>
    <property type="match status" value="1"/>
</dbReference>
<evidence type="ECO:0000259" key="9">
    <source>
        <dbReference type="SMART" id="SM00382"/>
    </source>
</evidence>
<dbReference type="FunFam" id="3.40.50.300:FF:000025">
    <property type="entry name" value="ATP-dependent Clp protease subunit"/>
    <property type="match status" value="1"/>
</dbReference>
<dbReference type="GO" id="GO:0005759">
    <property type="term" value="C:mitochondrial matrix"/>
    <property type="evidence" value="ECO:0007669"/>
    <property type="project" value="TreeGrafter"/>
</dbReference>
<feature type="coiled-coil region" evidence="7">
    <location>
        <begin position="314"/>
        <end position="394"/>
    </location>
</feature>
<comment type="similarity">
    <text evidence="1 6">Belongs to the ClpA/ClpB family.</text>
</comment>
<dbReference type="SMART" id="SM00382">
    <property type="entry name" value="AAA"/>
    <property type="match status" value="2"/>
</dbReference>
<evidence type="ECO:0000313" key="11">
    <source>
        <dbReference type="EMBL" id="KAF9517080.1"/>
    </source>
</evidence>
<proteinExistence type="inferred from homology"/>
<evidence type="ECO:0000256" key="1">
    <source>
        <dbReference type="ARBA" id="ARBA00008675"/>
    </source>
</evidence>
<evidence type="ECO:0000256" key="2">
    <source>
        <dbReference type="ARBA" id="ARBA00022737"/>
    </source>
</evidence>
<dbReference type="Proteomes" id="UP000886523">
    <property type="component" value="Unassembled WGS sequence"/>
</dbReference>
<evidence type="ECO:0000313" key="12">
    <source>
        <dbReference type="Proteomes" id="UP000886523"/>
    </source>
</evidence>
<protein>
    <recommendedName>
        <fullName evidence="13">P-loop containing nucleoside triphosphate hydrolase protein</fullName>
    </recommendedName>
</protein>
<keyword evidence="3 6" id="KW-0547">Nucleotide-binding</keyword>
<dbReference type="CDD" id="cd00009">
    <property type="entry name" value="AAA"/>
    <property type="match status" value="1"/>
</dbReference>
<name>A0A9P6B519_9AGAM</name>
<gene>
    <name evidence="11" type="ORF">BS47DRAFT_1340109</name>
</gene>
<dbReference type="SUPFAM" id="SSF52540">
    <property type="entry name" value="P-loop containing nucleoside triphosphate hydrolases"/>
    <property type="match status" value="2"/>
</dbReference>
<dbReference type="Pfam" id="PF10431">
    <property type="entry name" value="ClpB_D2-small"/>
    <property type="match status" value="1"/>
</dbReference>
<evidence type="ECO:0000256" key="7">
    <source>
        <dbReference type="SAM" id="Coils"/>
    </source>
</evidence>
<dbReference type="PRINTS" id="PR00300">
    <property type="entry name" value="CLPPROTEASEA"/>
</dbReference>
<dbReference type="InterPro" id="IPR019489">
    <property type="entry name" value="Clp_ATPase_C"/>
</dbReference>